<dbReference type="GeneID" id="39977182"/>
<evidence type="ECO:0000313" key="3">
    <source>
        <dbReference type="EMBL" id="OII72394.1"/>
    </source>
</evidence>
<feature type="region of interest" description="Disordered" evidence="1">
    <location>
        <begin position="65"/>
        <end position="155"/>
    </location>
</feature>
<protein>
    <submittedName>
        <fullName evidence="3">Uncharacterized protein</fullName>
    </submittedName>
</protein>
<reference evidence="3 4" key="1">
    <citation type="submission" date="2016-10" db="EMBL/GenBank/DDBJ databases">
        <title>Reductive evolution of mitochondrial metabolism and differential evolution of invasion-related proteins in Cryptosporidium.</title>
        <authorList>
            <person name="Liu S."/>
            <person name="Roellig D.M."/>
            <person name="Guo Y."/>
            <person name="Li N."/>
            <person name="Frace M.A."/>
            <person name="Tang K."/>
            <person name="Zhang L."/>
            <person name="Feng Y."/>
            <person name="Xiao L."/>
        </authorList>
    </citation>
    <scope>NUCLEOTIDE SEQUENCE [LARGE SCALE GENOMIC DNA]</scope>
    <source>
        <strain evidence="3">39726</strain>
    </source>
</reference>
<dbReference type="VEuPathDB" id="CryptoDB:cubi_00389"/>
<dbReference type="Proteomes" id="UP000186176">
    <property type="component" value="Unassembled WGS sequence"/>
</dbReference>
<name>A0A1J4MDS4_9CRYT</name>
<evidence type="ECO:0000256" key="2">
    <source>
        <dbReference type="SAM" id="SignalP"/>
    </source>
</evidence>
<sequence>MLVNRTTLLIATLILILSLFDCGQYELKNSFEIKTTISFINLRASRFRKLLGRCFGCCGGKCKRKGGRGKKKTFPTLPPPPARSCLKKKNGFNGTGESCQSSEGGAGREKPRKQVRFSTGGMRSIPGGLPSPTAPPLRVMMGLEKPTPLRNRSED</sequence>
<dbReference type="RefSeq" id="XP_028873892.1">
    <property type="nucleotide sequence ID" value="XM_029017403.1"/>
</dbReference>
<evidence type="ECO:0000256" key="1">
    <source>
        <dbReference type="SAM" id="MobiDB-lite"/>
    </source>
</evidence>
<keyword evidence="4" id="KW-1185">Reference proteome</keyword>
<feature type="chain" id="PRO_5012113989" evidence="2">
    <location>
        <begin position="26"/>
        <end position="155"/>
    </location>
</feature>
<dbReference type="EMBL" id="LRBP01000022">
    <property type="protein sequence ID" value="OII72394.1"/>
    <property type="molecule type" value="Genomic_DNA"/>
</dbReference>
<feature type="signal peptide" evidence="2">
    <location>
        <begin position="1"/>
        <end position="25"/>
    </location>
</feature>
<keyword evidence="2" id="KW-0732">Signal</keyword>
<accession>A0A1J4MDS4</accession>
<gene>
    <name evidence="3" type="ORF">cubi_00389</name>
</gene>
<evidence type="ECO:0000313" key="4">
    <source>
        <dbReference type="Proteomes" id="UP000186176"/>
    </source>
</evidence>
<comment type="caution">
    <text evidence="3">The sequence shown here is derived from an EMBL/GenBank/DDBJ whole genome shotgun (WGS) entry which is preliminary data.</text>
</comment>
<dbReference type="AlphaFoldDB" id="A0A1J4MDS4"/>
<organism evidence="3 4">
    <name type="scientific">Cryptosporidium ubiquitum</name>
    <dbReference type="NCBI Taxonomy" id="857276"/>
    <lineage>
        <taxon>Eukaryota</taxon>
        <taxon>Sar</taxon>
        <taxon>Alveolata</taxon>
        <taxon>Apicomplexa</taxon>
        <taxon>Conoidasida</taxon>
        <taxon>Coccidia</taxon>
        <taxon>Eucoccidiorida</taxon>
        <taxon>Eimeriorina</taxon>
        <taxon>Cryptosporidiidae</taxon>
        <taxon>Cryptosporidium</taxon>
    </lineage>
</organism>
<proteinExistence type="predicted"/>